<dbReference type="EMBL" id="AGNK02001870">
    <property type="status" value="NOT_ANNOTATED_CDS"/>
    <property type="molecule type" value="Genomic_DNA"/>
</dbReference>
<proteinExistence type="predicted"/>
<keyword evidence="3" id="KW-1185">Reference proteome</keyword>
<dbReference type="HOGENOM" id="CLU_2042109_0_0_1"/>
<evidence type="ECO:0000313" key="2">
    <source>
        <dbReference type="EnsemblPlants" id="KQL16157"/>
    </source>
</evidence>
<dbReference type="Gramene" id="KQL16157">
    <property type="protein sequence ID" value="KQL16157"/>
    <property type="gene ID" value="SETIT_023656mg"/>
</dbReference>
<organism evidence="2 3">
    <name type="scientific">Setaria italica</name>
    <name type="common">Foxtail millet</name>
    <name type="synonym">Panicum italicum</name>
    <dbReference type="NCBI Taxonomy" id="4555"/>
    <lineage>
        <taxon>Eukaryota</taxon>
        <taxon>Viridiplantae</taxon>
        <taxon>Streptophyta</taxon>
        <taxon>Embryophyta</taxon>
        <taxon>Tracheophyta</taxon>
        <taxon>Spermatophyta</taxon>
        <taxon>Magnoliopsida</taxon>
        <taxon>Liliopsida</taxon>
        <taxon>Poales</taxon>
        <taxon>Poaceae</taxon>
        <taxon>PACMAD clade</taxon>
        <taxon>Panicoideae</taxon>
        <taxon>Panicodae</taxon>
        <taxon>Paniceae</taxon>
        <taxon>Cenchrinae</taxon>
        <taxon>Setaria</taxon>
    </lineage>
</organism>
<name>K3ZAT5_SETIT</name>
<evidence type="ECO:0000313" key="3">
    <source>
        <dbReference type="Proteomes" id="UP000004995"/>
    </source>
</evidence>
<accession>K3ZAT5</accession>
<reference evidence="2" key="2">
    <citation type="submission" date="2018-08" db="UniProtKB">
        <authorList>
            <consortium name="EnsemblPlants"/>
        </authorList>
    </citation>
    <scope>IDENTIFICATION</scope>
    <source>
        <strain evidence="2">Yugu1</strain>
    </source>
</reference>
<dbReference type="EnsemblPlants" id="KQL16157">
    <property type="protein sequence ID" value="KQL16157"/>
    <property type="gene ID" value="SETIT_023656mg"/>
</dbReference>
<dbReference type="InParanoid" id="K3ZAT5"/>
<dbReference type="Proteomes" id="UP000004995">
    <property type="component" value="Unassembled WGS sequence"/>
</dbReference>
<keyword evidence="1" id="KW-1133">Transmembrane helix</keyword>
<sequence>MMIEMIIVPPRDLHVDCRSLRGPRHSGGIYVESLMCLLEVKTIEIFRGRQGSIRSILLCYQQYFSWLEFCFSLITCLRSWHYYVRCCGFDCLFVLYFSFTMFWEALGLYEMLIFFGTKGLH</sequence>
<feature type="transmembrane region" description="Helical" evidence="1">
    <location>
        <begin position="93"/>
        <end position="115"/>
    </location>
</feature>
<protein>
    <submittedName>
        <fullName evidence="2">Uncharacterized protein</fullName>
    </submittedName>
</protein>
<dbReference type="AlphaFoldDB" id="K3ZAT5"/>
<evidence type="ECO:0000256" key="1">
    <source>
        <dbReference type="SAM" id="Phobius"/>
    </source>
</evidence>
<keyword evidence="1" id="KW-0472">Membrane</keyword>
<reference evidence="3" key="1">
    <citation type="journal article" date="2012" name="Nat. Biotechnol.">
        <title>Reference genome sequence of the model plant Setaria.</title>
        <authorList>
            <person name="Bennetzen J.L."/>
            <person name="Schmutz J."/>
            <person name="Wang H."/>
            <person name="Percifield R."/>
            <person name="Hawkins J."/>
            <person name="Pontaroli A.C."/>
            <person name="Estep M."/>
            <person name="Feng L."/>
            <person name="Vaughn J.N."/>
            <person name="Grimwood J."/>
            <person name="Jenkins J."/>
            <person name="Barry K."/>
            <person name="Lindquist E."/>
            <person name="Hellsten U."/>
            <person name="Deshpande S."/>
            <person name="Wang X."/>
            <person name="Wu X."/>
            <person name="Mitros T."/>
            <person name="Triplett J."/>
            <person name="Yang X."/>
            <person name="Ye C.Y."/>
            <person name="Mauro-Herrera M."/>
            <person name="Wang L."/>
            <person name="Li P."/>
            <person name="Sharma M."/>
            <person name="Sharma R."/>
            <person name="Ronald P.C."/>
            <person name="Panaud O."/>
            <person name="Kellogg E.A."/>
            <person name="Brutnell T.P."/>
            <person name="Doust A.N."/>
            <person name="Tuskan G.A."/>
            <person name="Rokhsar D."/>
            <person name="Devos K.M."/>
        </authorList>
    </citation>
    <scope>NUCLEOTIDE SEQUENCE [LARGE SCALE GENOMIC DNA]</scope>
    <source>
        <strain evidence="3">cv. Yugu1</strain>
    </source>
</reference>
<keyword evidence="1" id="KW-0812">Transmembrane</keyword>